<gene>
    <name evidence="2" type="ORF">CfE428DRAFT_1856</name>
</gene>
<dbReference type="InParanoid" id="B4CYW8"/>
<accession>B4CYW8</accession>
<dbReference type="AlphaFoldDB" id="B4CYW8"/>
<feature type="region of interest" description="Disordered" evidence="1">
    <location>
        <begin position="355"/>
        <end position="376"/>
    </location>
</feature>
<protein>
    <submittedName>
        <fullName evidence="2">Uncharacterized protein</fullName>
    </submittedName>
</protein>
<sequence length="376" mass="41650">MLNDVKAGFTFVYDPESKVTDSNDGSSSTGRFITIRVSSGKEIRTKEEFIKQMAEVACLSFGFDPASDKGKAIKDIVKSDAFIDAVCPDGYKPWELESGGFTDEATKTLLGEDMKQQRLLGKAPKDPQPTEGKRTAQVLNSFLNHLGDRDEPMVTVATVGRHGFNALPNHPSLDRLKGKNPTETAENVDKYLVKKGETLKNTELSTERAAWLFDQELDNAIENCDSEFEADLVNGARTHRPTDKMKPEAVNRAIKDAMATYYDKLARKKANAWKVKEESEGRAVTAEDLNKKKTTLEGGYVTSRENRAKSALIRDMGAPEFVIADTNWGGPGDKTLFVIAPDPTTGEPIMWKKTLPPGSLRPAGRQWVDDEWEQIS</sequence>
<name>B4CYW8_9BACT</name>
<comment type="caution">
    <text evidence="2">The sequence shown here is derived from an EMBL/GenBank/DDBJ whole genome shotgun (WGS) entry which is preliminary data.</text>
</comment>
<proteinExistence type="predicted"/>
<keyword evidence="3" id="KW-1185">Reference proteome</keyword>
<evidence type="ECO:0000256" key="1">
    <source>
        <dbReference type="SAM" id="MobiDB-lite"/>
    </source>
</evidence>
<dbReference type="RefSeq" id="WP_006979182.1">
    <property type="nucleotide sequence ID" value="NZ_ABVL01000004.1"/>
</dbReference>
<evidence type="ECO:0000313" key="2">
    <source>
        <dbReference type="EMBL" id="EDY20659.1"/>
    </source>
</evidence>
<dbReference type="eggNOG" id="ENOG502ZVBU">
    <property type="taxonomic scope" value="Bacteria"/>
</dbReference>
<reference evidence="2 3" key="1">
    <citation type="journal article" date="2011" name="J. Bacteriol.">
        <title>Genome sequence of Chthoniobacter flavus Ellin428, an aerobic heterotrophic soil bacterium.</title>
        <authorList>
            <person name="Kant R."/>
            <person name="van Passel M.W."/>
            <person name="Palva A."/>
            <person name="Lucas S."/>
            <person name="Lapidus A."/>
            <person name="Glavina Del Rio T."/>
            <person name="Dalin E."/>
            <person name="Tice H."/>
            <person name="Bruce D."/>
            <person name="Goodwin L."/>
            <person name="Pitluck S."/>
            <person name="Larimer F.W."/>
            <person name="Land M.L."/>
            <person name="Hauser L."/>
            <person name="Sangwan P."/>
            <person name="de Vos W.M."/>
            <person name="Janssen P.H."/>
            <person name="Smidt H."/>
        </authorList>
    </citation>
    <scope>NUCLEOTIDE SEQUENCE [LARGE SCALE GENOMIC DNA]</scope>
    <source>
        <strain evidence="2 3">Ellin428</strain>
    </source>
</reference>
<evidence type="ECO:0000313" key="3">
    <source>
        <dbReference type="Proteomes" id="UP000005824"/>
    </source>
</evidence>
<dbReference type="EMBL" id="ABVL01000004">
    <property type="protein sequence ID" value="EDY20659.1"/>
    <property type="molecule type" value="Genomic_DNA"/>
</dbReference>
<organism evidence="2 3">
    <name type="scientific">Chthoniobacter flavus Ellin428</name>
    <dbReference type="NCBI Taxonomy" id="497964"/>
    <lineage>
        <taxon>Bacteria</taxon>
        <taxon>Pseudomonadati</taxon>
        <taxon>Verrucomicrobiota</taxon>
        <taxon>Spartobacteria</taxon>
        <taxon>Chthoniobacterales</taxon>
        <taxon>Chthoniobacteraceae</taxon>
        <taxon>Chthoniobacter</taxon>
    </lineage>
</organism>
<dbReference type="STRING" id="497964.CfE428DRAFT_1856"/>
<dbReference type="Proteomes" id="UP000005824">
    <property type="component" value="Unassembled WGS sequence"/>
</dbReference>